<dbReference type="OrthoDB" id="217086at2"/>
<sequence>MSQERPWYQNGWVALAIVLLLVTLGPTAYQQYRFSQLAQITPQLAGRIEEPLIGPPIFHVTAWHQNAGDLKNGILSVGAKGDLVADPEDSTKVHSFETWSPNKENAISWSFPLVEFDASKEIEVVVFLKSKNSRVYFAVAKWRGDEWIDISEHKQ</sequence>
<name>A0A5C5VLV1_9BACT</name>
<accession>A0A5C5VLV1</accession>
<evidence type="ECO:0000313" key="2">
    <source>
        <dbReference type="EMBL" id="TWT38940.1"/>
    </source>
</evidence>
<reference evidence="2 3" key="1">
    <citation type="submission" date="2019-02" db="EMBL/GenBank/DDBJ databases">
        <title>Deep-cultivation of Planctomycetes and their phenomic and genomic characterization uncovers novel biology.</title>
        <authorList>
            <person name="Wiegand S."/>
            <person name="Jogler M."/>
            <person name="Boedeker C."/>
            <person name="Pinto D."/>
            <person name="Vollmers J."/>
            <person name="Rivas-Marin E."/>
            <person name="Kohn T."/>
            <person name="Peeters S.H."/>
            <person name="Heuer A."/>
            <person name="Rast P."/>
            <person name="Oberbeckmann S."/>
            <person name="Bunk B."/>
            <person name="Jeske O."/>
            <person name="Meyerdierks A."/>
            <person name="Storesund J.E."/>
            <person name="Kallscheuer N."/>
            <person name="Luecker S."/>
            <person name="Lage O.M."/>
            <person name="Pohl T."/>
            <person name="Merkel B.J."/>
            <person name="Hornburger P."/>
            <person name="Mueller R.-W."/>
            <person name="Bruemmer F."/>
            <person name="Labrenz M."/>
            <person name="Spormann A.M."/>
            <person name="Op Den Camp H."/>
            <person name="Overmann J."/>
            <person name="Amann R."/>
            <person name="Jetten M.S.M."/>
            <person name="Mascher T."/>
            <person name="Medema M.H."/>
            <person name="Devos D.P."/>
            <person name="Kaster A.-K."/>
            <person name="Ovreas L."/>
            <person name="Rohde M."/>
            <person name="Galperin M.Y."/>
            <person name="Jogler C."/>
        </authorList>
    </citation>
    <scope>NUCLEOTIDE SEQUENCE [LARGE SCALE GENOMIC DNA]</scope>
    <source>
        <strain evidence="2 3">Enr8</strain>
    </source>
</reference>
<dbReference type="AlphaFoldDB" id="A0A5C5VLV1"/>
<evidence type="ECO:0000313" key="3">
    <source>
        <dbReference type="Proteomes" id="UP000318878"/>
    </source>
</evidence>
<evidence type="ECO:0000256" key="1">
    <source>
        <dbReference type="SAM" id="Phobius"/>
    </source>
</evidence>
<proteinExistence type="predicted"/>
<dbReference type="EMBL" id="SJPF01000001">
    <property type="protein sequence ID" value="TWT38940.1"/>
    <property type="molecule type" value="Genomic_DNA"/>
</dbReference>
<organism evidence="2 3">
    <name type="scientific">Blastopirellula retiformator</name>
    <dbReference type="NCBI Taxonomy" id="2527970"/>
    <lineage>
        <taxon>Bacteria</taxon>
        <taxon>Pseudomonadati</taxon>
        <taxon>Planctomycetota</taxon>
        <taxon>Planctomycetia</taxon>
        <taxon>Pirellulales</taxon>
        <taxon>Pirellulaceae</taxon>
        <taxon>Blastopirellula</taxon>
    </lineage>
</organism>
<keyword evidence="3" id="KW-1185">Reference proteome</keyword>
<protein>
    <submittedName>
        <fullName evidence="2">Uncharacterized protein</fullName>
    </submittedName>
</protein>
<gene>
    <name evidence="2" type="ORF">Enr8_06340</name>
</gene>
<keyword evidence="1" id="KW-0812">Transmembrane</keyword>
<keyword evidence="1" id="KW-0472">Membrane</keyword>
<comment type="caution">
    <text evidence="2">The sequence shown here is derived from an EMBL/GenBank/DDBJ whole genome shotgun (WGS) entry which is preliminary data.</text>
</comment>
<feature type="transmembrane region" description="Helical" evidence="1">
    <location>
        <begin position="12"/>
        <end position="29"/>
    </location>
</feature>
<dbReference type="Proteomes" id="UP000318878">
    <property type="component" value="Unassembled WGS sequence"/>
</dbReference>
<dbReference type="RefSeq" id="WP_146429156.1">
    <property type="nucleotide sequence ID" value="NZ_SJPF01000001.1"/>
</dbReference>
<keyword evidence="1" id="KW-1133">Transmembrane helix</keyword>